<feature type="domain" description="CBS" evidence="9">
    <location>
        <begin position="84"/>
        <end position="140"/>
    </location>
</feature>
<dbReference type="InterPro" id="IPR028979">
    <property type="entry name" value="Ser_kin/Pase_Hpr-like_N_sf"/>
</dbReference>
<comment type="caution">
    <text evidence="10">The sequence shown here is derived from an EMBL/GenBank/DDBJ whole genome shotgun (WGS) entry which is preliminary data.</text>
</comment>
<dbReference type="InterPro" id="IPR038763">
    <property type="entry name" value="DHH_sf"/>
</dbReference>
<reference evidence="10" key="2">
    <citation type="journal article" date="2021" name="PeerJ">
        <title>Extensive microbial diversity within the chicken gut microbiome revealed by metagenomics and culture.</title>
        <authorList>
            <person name="Gilroy R."/>
            <person name="Ravi A."/>
            <person name="Getino M."/>
            <person name="Pursley I."/>
            <person name="Horton D.L."/>
            <person name="Alikhan N.F."/>
            <person name="Baker D."/>
            <person name="Gharbi K."/>
            <person name="Hall N."/>
            <person name="Watson M."/>
            <person name="Adriaenssens E.M."/>
            <person name="Foster-Nyarko E."/>
            <person name="Jarju S."/>
            <person name="Secka A."/>
            <person name="Antonio M."/>
            <person name="Oren A."/>
            <person name="Chaudhuri R.R."/>
            <person name="La Ragione R."/>
            <person name="Hildebrand F."/>
            <person name="Pallen M.J."/>
        </authorList>
    </citation>
    <scope>NUCLEOTIDE SEQUENCE</scope>
    <source>
        <strain evidence="10">ChiSjej4B22-8349</strain>
    </source>
</reference>
<dbReference type="InterPro" id="IPR004097">
    <property type="entry name" value="DHHA2"/>
</dbReference>
<keyword evidence="4 10" id="KW-0378">Hydrolase</keyword>
<comment type="catalytic activity">
    <reaction evidence="7">
        <text>diphosphate + H2O = 2 phosphate + H(+)</text>
        <dbReference type="Rhea" id="RHEA:24576"/>
        <dbReference type="ChEBI" id="CHEBI:15377"/>
        <dbReference type="ChEBI" id="CHEBI:15378"/>
        <dbReference type="ChEBI" id="CHEBI:33019"/>
        <dbReference type="ChEBI" id="CHEBI:43474"/>
        <dbReference type="EC" id="3.6.1.1"/>
    </reaction>
</comment>
<dbReference type="Proteomes" id="UP000824130">
    <property type="component" value="Unassembled WGS sequence"/>
</dbReference>
<sequence length="558" mass="62566">MNREEDINKEKVKVYVIGHKNPDTDSICSAIAYSDLKNRTGEGCTDYIACRAGIVNEETKFVLDHFGVPAPHYLSTVRPEIGDIELNLIRGIESDDSIKVAWELMRKQDSRSVPVLSDGKLEGIVSITDIAQSYMDESDSHVLANAETRFSSIAETLNGQVICGDKDALYTEGKVTIAASSPDVMEGFIEESDLVISGDRFETHFTAIELGAKCLVLCQGSTPTNTIKKLAMERGCVIISTPYDTFTTARLINQSIPVKFFMTDENLISFQMSDSLEDIEETMKTYRFHNFPVIDKNERYLGFISRRRLLNINRKKVILVDHNEIAQAVDGMENAQVLEIIDHHRLGGFETLGPVYFRNQPVGCTATIIFQMYAEAGLVPDEKMAGLLMAAIISDTLVFRSPTCTEADKKACEKLAKLAGTDIREFAHQMFEAGSSLQSKTPEEICYQDFKRFTNEGYSFGVSQVTFMDQEELDNIKKKVEPCLRTVMESQDLDMMFMMMTNIVETNTELLCCGPMADEMVREAFDIPEEAERIILKGIVSRKKQFLPPFAEALQNNG</sequence>
<evidence type="ECO:0000256" key="7">
    <source>
        <dbReference type="ARBA" id="ARBA00047820"/>
    </source>
</evidence>
<keyword evidence="3" id="KW-0479">Metal-binding</keyword>
<proteinExistence type="predicted"/>
<comment type="cofactor">
    <cofactor evidence="1">
        <name>Mn(2+)</name>
        <dbReference type="ChEBI" id="CHEBI:29035"/>
    </cofactor>
</comment>
<dbReference type="EMBL" id="DVOB01000021">
    <property type="protein sequence ID" value="HIU95259.1"/>
    <property type="molecule type" value="Genomic_DNA"/>
</dbReference>
<name>A0A9D1SU47_9FIRM</name>
<evidence type="ECO:0000256" key="3">
    <source>
        <dbReference type="ARBA" id="ARBA00022723"/>
    </source>
</evidence>
<dbReference type="PANTHER" id="PTHR12112:SF22">
    <property type="entry name" value="MANGANESE-DEPENDENT INORGANIC PYROPHOSPHATASE-RELATED"/>
    <property type="match status" value="1"/>
</dbReference>
<dbReference type="Pfam" id="PF07085">
    <property type="entry name" value="DRTGG"/>
    <property type="match status" value="1"/>
</dbReference>
<dbReference type="PROSITE" id="PS51371">
    <property type="entry name" value="CBS"/>
    <property type="match status" value="2"/>
</dbReference>
<dbReference type="InterPro" id="IPR046342">
    <property type="entry name" value="CBS_dom_sf"/>
</dbReference>
<dbReference type="GO" id="GO:0005737">
    <property type="term" value="C:cytoplasm"/>
    <property type="evidence" value="ECO:0007669"/>
    <property type="project" value="InterPro"/>
</dbReference>
<protein>
    <recommendedName>
        <fullName evidence="2">inorganic diphosphatase</fullName>
        <ecNumber evidence="2">3.6.1.1</ecNumber>
    </recommendedName>
    <alternativeName>
        <fullName evidence="6">Pyrophosphate phospho-hydrolase</fullName>
    </alternativeName>
</protein>
<dbReference type="NCBIfam" id="NF011442">
    <property type="entry name" value="PRK14869.1-4"/>
    <property type="match status" value="1"/>
</dbReference>
<evidence type="ECO:0000256" key="4">
    <source>
        <dbReference type="ARBA" id="ARBA00022801"/>
    </source>
</evidence>
<dbReference type="PANTHER" id="PTHR12112">
    <property type="entry name" value="BNIP - RELATED"/>
    <property type="match status" value="1"/>
</dbReference>
<dbReference type="InterPro" id="IPR010766">
    <property type="entry name" value="DRTGG"/>
</dbReference>
<dbReference type="NCBIfam" id="NF011443">
    <property type="entry name" value="PRK14869.1-5"/>
    <property type="match status" value="1"/>
</dbReference>
<gene>
    <name evidence="10" type="ORF">IAD25_00915</name>
</gene>
<dbReference type="InterPro" id="IPR000644">
    <property type="entry name" value="CBS_dom"/>
</dbReference>
<dbReference type="InterPro" id="IPR038222">
    <property type="entry name" value="DHHA2_dom_sf"/>
</dbReference>
<evidence type="ECO:0000256" key="6">
    <source>
        <dbReference type="ARBA" id="ARBA00032535"/>
    </source>
</evidence>
<dbReference type="GO" id="GO:0046872">
    <property type="term" value="F:metal ion binding"/>
    <property type="evidence" value="ECO:0007669"/>
    <property type="project" value="UniProtKB-KW"/>
</dbReference>
<dbReference type="InterPro" id="IPR001667">
    <property type="entry name" value="DDH_dom"/>
</dbReference>
<dbReference type="SUPFAM" id="SSF75138">
    <property type="entry name" value="HprK N-terminal domain-like"/>
    <property type="match status" value="1"/>
</dbReference>
<accession>A0A9D1SU47</accession>
<dbReference type="Gene3D" id="3.40.1390.20">
    <property type="entry name" value="HprK N-terminal domain-like"/>
    <property type="match status" value="1"/>
</dbReference>
<dbReference type="FunFam" id="3.90.1640.10:FF:000001">
    <property type="entry name" value="Probable manganese-dependent inorganic pyrophosphatase"/>
    <property type="match status" value="1"/>
</dbReference>
<evidence type="ECO:0000256" key="5">
    <source>
        <dbReference type="ARBA" id="ARBA00023211"/>
    </source>
</evidence>
<reference evidence="10" key="1">
    <citation type="submission" date="2020-10" db="EMBL/GenBank/DDBJ databases">
        <authorList>
            <person name="Gilroy R."/>
        </authorList>
    </citation>
    <scope>NUCLEOTIDE SEQUENCE</scope>
    <source>
        <strain evidence="10">ChiSjej4B22-8349</strain>
    </source>
</reference>
<keyword evidence="5" id="KW-0464">Manganese</keyword>
<evidence type="ECO:0000259" key="9">
    <source>
        <dbReference type="PROSITE" id="PS51371"/>
    </source>
</evidence>
<dbReference type="Gene3D" id="3.10.580.10">
    <property type="entry name" value="CBS-domain"/>
    <property type="match status" value="1"/>
</dbReference>
<evidence type="ECO:0000313" key="10">
    <source>
        <dbReference type="EMBL" id="HIU95259.1"/>
    </source>
</evidence>
<dbReference type="SUPFAM" id="SSF54631">
    <property type="entry name" value="CBS-domain pair"/>
    <property type="match status" value="1"/>
</dbReference>
<feature type="domain" description="CBS" evidence="9">
    <location>
        <begin position="262"/>
        <end position="320"/>
    </location>
</feature>
<dbReference type="SMART" id="SM00116">
    <property type="entry name" value="CBS"/>
    <property type="match status" value="2"/>
</dbReference>
<evidence type="ECO:0000256" key="1">
    <source>
        <dbReference type="ARBA" id="ARBA00001936"/>
    </source>
</evidence>
<evidence type="ECO:0000256" key="2">
    <source>
        <dbReference type="ARBA" id="ARBA00012146"/>
    </source>
</evidence>
<dbReference type="Gene3D" id="3.90.1640.10">
    <property type="entry name" value="inorganic pyrophosphatase (n-terminal core)"/>
    <property type="match status" value="2"/>
</dbReference>
<dbReference type="SMART" id="SM01131">
    <property type="entry name" value="DHHA2"/>
    <property type="match status" value="1"/>
</dbReference>
<dbReference type="Pfam" id="PF02833">
    <property type="entry name" value="DHHA2"/>
    <property type="match status" value="1"/>
</dbReference>
<keyword evidence="8" id="KW-0129">CBS domain</keyword>
<dbReference type="AlphaFoldDB" id="A0A9D1SU47"/>
<dbReference type="EC" id="3.6.1.1" evidence="2"/>
<dbReference type="Pfam" id="PF01368">
    <property type="entry name" value="DHH"/>
    <property type="match status" value="1"/>
</dbReference>
<dbReference type="GO" id="GO:0004427">
    <property type="term" value="F:inorganic diphosphate phosphatase activity"/>
    <property type="evidence" value="ECO:0007669"/>
    <property type="project" value="UniProtKB-EC"/>
</dbReference>
<dbReference type="Pfam" id="PF00571">
    <property type="entry name" value="CBS"/>
    <property type="match status" value="2"/>
</dbReference>
<dbReference type="Gene3D" id="3.10.310.20">
    <property type="entry name" value="DHHA2 domain"/>
    <property type="match status" value="1"/>
</dbReference>
<dbReference type="SUPFAM" id="SSF64182">
    <property type="entry name" value="DHH phosphoesterases"/>
    <property type="match status" value="1"/>
</dbReference>
<organism evidence="10 11">
    <name type="scientific">Candidatus Allocopromorpha excrementipullorum</name>
    <dbReference type="NCBI Taxonomy" id="2840743"/>
    <lineage>
        <taxon>Bacteria</taxon>
        <taxon>Bacillati</taxon>
        <taxon>Bacillota</taxon>
        <taxon>Clostridia</taxon>
        <taxon>Eubacteriales</taxon>
        <taxon>Eubacteriaceae</taxon>
        <taxon>Eubacteriaceae incertae sedis</taxon>
        <taxon>Candidatus Allocopromorpha</taxon>
    </lineage>
</organism>
<evidence type="ECO:0000313" key="11">
    <source>
        <dbReference type="Proteomes" id="UP000824130"/>
    </source>
</evidence>
<evidence type="ECO:0000256" key="8">
    <source>
        <dbReference type="PROSITE-ProRule" id="PRU00703"/>
    </source>
</evidence>